<gene>
    <name evidence="1" type="ORF">GMPD_37940</name>
    <name evidence="2" type="ORF">M1B72_02605</name>
</gene>
<accession>A0A6V8N039</accession>
<dbReference type="EMBL" id="BLXY01000013">
    <property type="protein sequence ID" value="GFO65875.1"/>
    <property type="molecule type" value="Genomic_DNA"/>
</dbReference>
<evidence type="ECO:0000313" key="4">
    <source>
        <dbReference type="Proteomes" id="UP000831485"/>
    </source>
</evidence>
<reference evidence="2" key="3">
    <citation type="submission" date="2022-04" db="EMBL/GenBank/DDBJ databases">
        <authorList>
            <person name="Liu G."/>
        </authorList>
    </citation>
    <scope>NUCLEOTIDE SEQUENCE</scope>
    <source>
        <strain evidence="2">RG22</strain>
    </source>
</reference>
<dbReference type="Proteomes" id="UP000831485">
    <property type="component" value="Chromosome"/>
</dbReference>
<evidence type="ECO:0000313" key="1">
    <source>
        <dbReference type="EMBL" id="GFO65875.1"/>
    </source>
</evidence>
<sequence length="164" mass="18968">MATKYIVTIDIRRIRQALHLTMSQMGMYISIYYKGLVKKAVPGTRVNEWEFGYRPVPDYVFTASANLLLDSWSEDRHRAPKGKRGEVDVYYATALNEPLGELFKVELALGESSCADQCDMYKRVRIARIAQQRYLENLLGVRMWYVFAEELGPEPSLDREDLYG</sequence>
<keyword evidence="4" id="KW-1185">Reference proteome</keyword>
<dbReference type="EMBL" id="CP096574">
    <property type="protein sequence ID" value="UPU36614.1"/>
    <property type="molecule type" value="Genomic_DNA"/>
</dbReference>
<organism evidence="1 3">
    <name type="scientific">Geomonas paludis</name>
    <dbReference type="NCBI Taxonomy" id="2740185"/>
    <lineage>
        <taxon>Bacteria</taxon>
        <taxon>Pseudomonadati</taxon>
        <taxon>Thermodesulfobacteriota</taxon>
        <taxon>Desulfuromonadia</taxon>
        <taxon>Geobacterales</taxon>
        <taxon>Geobacteraceae</taxon>
        <taxon>Geomonas</taxon>
    </lineage>
</organism>
<reference evidence="3" key="1">
    <citation type="submission" date="2020-06" db="EMBL/GenBank/DDBJ databases">
        <title>Draft genomic sequecing of Geomonas sp. Red736.</title>
        <authorList>
            <person name="Itoh H."/>
            <person name="Xu Z.X."/>
            <person name="Ushijima N."/>
            <person name="Masuda Y."/>
            <person name="Shiratori Y."/>
            <person name="Senoo K."/>
        </authorList>
    </citation>
    <scope>NUCLEOTIDE SEQUENCE [LARGE SCALE GENOMIC DNA]</scope>
    <source>
        <strain evidence="3">Red736</strain>
    </source>
</reference>
<evidence type="ECO:0000313" key="2">
    <source>
        <dbReference type="EMBL" id="UPU36614.1"/>
    </source>
</evidence>
<protein>
    <submittedName>
        <fullName evidence="1">Uncharacterized protein</fullName>
    </submittedName>
</protein>
<dbReference type="AlphaFoldDB" id="A0A6V8N039"/>
<proteinExistence type="predicted"/>
<reference evidence="1" key="2">
    <citation type="journal article" date="2021" name="Int. J. Syst. Evol. Microbiol.">
        <title>Geomonas silvestris sp. nov., Geomonas paludis sp. nov. and Geomonas limicola sp. nov., isolated from terrestrial environments, and emended description of the genus Geomonas.</title>
        <authorList>
            <person name="Itoh H."/>
            <person name="Xu Z."/>
            <person name="Masuda Y."/>
            <person name="Ushijima N."/>
            <person name="Hayakawa C."/>
            <person name="Shiratori Y."/>
            <person name="Senoo K."/>
        </authorList>
    </citation>
    <scope>NUCLEOTIDE SEQUENCE</scope>
    <source>
        <strain evidence="1">Red736</strain>
    </source>
</reference>
<name>A0A6V8N039_9BACT</name>
<dbReference type="RefSeq" id="WP_183350340.1">
    <property type="nucleotide sequence ID" value="NZ_BLXY01000013.1"/>
</dbReference>
<dbReference type="Proteomes" id="UP000568888">
    <property type="component" value="Unassembled WGS sequence"/>
</dbReference>
<evidence type="ECO:0000313" key="3">
    <source>
        <dbReference type="Proteomes" id="UP000568888"/>
    </source>
</evidence>